<organism evidence="1 2">
    <name type="scientific">Actinidia rufa</name>
    <dbReference type="NCBI Taxonomy" id="165716"/>
    <lineage>
        <taxon>Eukaryota</taxon>
        <taxon>Viridiplantae</taxon>
        <taxon>Streptophyta</taxon>
        <taxon>Embryophyta</taxon>
        <taxon>Tracheophyta</taxon>
        <taxon>Spermatophyta</taxon>
        <taxon>Magnoliopsida</taxon>
        <taxon>eudicotyledons</taxon>
        <taxon>Gunneridae</taxon>
        <taxon>Pentapetalae</taxon>
        <taxon>asterids</taxon>
        <taxon>Ericales</taxon>
        <taxon>Actinidiaceae</taxon>
        <taxon>Actinidia</taxon>
    </lineage>
</organism>
<gene>
    <name evidence="1" type="ORF">Acr_04g0002110</name>
</gene>
<accession>A0A7J0EG80</accession>
<protein>
    <submittedName>
        <fullName evidence="1">Uncharacterized protein</fullName>
    </submittedName>
</protein>
<dbReference type="EMBL" id="BJWL01000004">
    <property type="protein sequence ID" value="GFY85473.1"/>
    <property type="molecule type" value="Genomic_DNA"/>
</dbReference>
<keyword evidence="2" id="KW-1185">Reference proteome</keyword>
<sequence length="170" mass="18962">MIEHEQKRFDPISSTLEQEQFYSVRDILCSKSFLKSFALDSGKTMSSGGDNAEDKSMSDVDHVAFDEGEPKKGATSMGEKGIHIGEKHSRDKTPYSLVYRTESVISVEIGMPSFRMMNFDKENNEAELRLNLDFLAKRRSVPGCTKLPTSIGSPSIIARGLNASHFYLTT</sequence>
<dbReference type="OrthoDB" id="1936587at2759"/>
<evidence type="ECO:0000313" key="1">
    <source>
        <dbReference type="EMBL" id="GFY85473.1"/>
    </source>
</evidence>
<proteinExistence type="predicted"/>
<comment type="caution">
    <text evidence="1">The sequence shown here is derived from an EMBL/GenBank/DDBJ whole genome shotgun (WGS) entry which is preliminary data.</text>
</comment>
<dbReference type="AlphaFoldDB" id="A0A7J0EG80"/>
<dbReference type="Proteomes" id="UP000585474">
    <property type="component" value="Unassembled WGS sequence"/>
</dbReference>
<evidence type="ECO:0000313" key="2">
    <source>
        <dbReference type="Proteomes" id="UP000585474"/>
    </source>
</evidence>
<name>A0A7J0EG80_9ERIC</name>
<reference evidence="1 2" key="1">
    <citation type="submission" date="2019-07" db="EMBL/GenBank/DDBJ databases">
        <title>De Novo Assembly of kiwifruit Actinidia rufa.</title>
        <authorList>
            <person name="Sugita-Konishi S."/>
            <person name="Sato K."/>
            <person name="Mori E."/>
            <person name="Abe Y."/>
            <person name="Kisaki G."/>
            <person name="Hamano K."/>
            <person name="Suezawa K."/>
            <person name="Otani M."/>
            <person name="Fukuda T."/>
            <person name="Manabe T."/>
            <person name="Gomi K."/>
            <person name="Tabuchi M."/>
            <person name="Akimitsu K."/>
            <person name="Kataoka I."/>
        </authorList>
    </citation>
    <scope>NUCLEOTIDE SEQUENCE [LARGE SCALE GENOMIC DNA]</scope>
    <source>
        <strain evidence="2">cv. Fuchu</strain>
    </source>
</reference>